<feature type="domain" description="Leucine-binding protein" evidence="3">
    <location>
        <begin position="36"/>
        <end position="225"/>
    </location>
</feature>
<dbReference type="EMBL" id="AQGV01000015">
    <property type="protein sequence ID" value="MBE0370900.1"/>
    <property type="molecule type" value="Genomic_DNA"/>
</dbReference>
<dbReference type="PANTHER" id="PTHR30483:SF6">
    <property type="entry name" value="PERIPLASMIC BINDING PROTEIN OF ABC TRANSPORTER FOR NATURAL AMINO ACIDS"/>
    <property type="match status" value="1"/>
</dbReference>
<dbReference type="InterPro" id="IPR051010">
    <property type="entry name" value="BCAA_transport"/>
</dbReference>
<dbReference type="Proteomes" id="UP000615755">
    <property type="component" value="Unassembled WGS sequence"/>
</dbReference>
<accession>A0ABR9EIS3</accession>
<dbReference type="SUPFAM" id="SSF53822">
    <property type="entry name" value="Periplasmic binding protein-like I"/>
    <property type="match status" value="1"/>
</dbReference>
<sequence>MRLIGLALCFSTACFAANEDKILKIYHDSDYSNHHASAQAMKMGFMTALAQVDNTVQGFKIEFVEKDHRGNSNRSLLHMRQFLKDPQAFIILGGLHSPPYIKNRNYINENNILLLVPWAAGGPITRYPSDNNWVFRVSIDDTKAGYKIANYAVDSLNCSNPHMLLESTPWGQSNEKTIRAALKKTTIKQADVNVTWFNWNTQLNRSKIILRDIINSKADCILFVGNAIEGKYFVKAMGSLPNNLRLPIISHWGITGGNFYASVKDELQKNLALNFIQSCFSLKHRPLTEEGRRAILAGQALFPDKLADPDRLAAPAGFVHSYDMGKILIAALQQTPLTGNLTQDRKRLKDSLENLKKPVVGLLKTYTRPFGEWSTTNPDAHEALGLEDICMASFDEFGGINVLPNRTE</sequence>
<comment type="similarity">
    <text evidence="1">Belongs to the leucine-binding protein family.</text>
</comment>
<comment type="caution">
    <text evidence="4">The sequence shown here is derived from an EMBL/GenBank/DDBJ whole genome shotgun (WGS) entry which is preliminary data.</text>
</comment>
<evidence type="ECO:0000313" key="4">
    <source>
        <dbReference type="EMBL" id="MBE0370900.1"/>
    </source>
</evidence>
<keyword evidence="2" id="KW-0732">Signal</keyword>
<protein>
    <submittedName>
        <fullName evidence="4">Branched-chain amino acid transport system substrate-binding protein</fullName>
    </submittedName>
</protein>
<dbReference type="PANTHER" id="PTHR30483">
    <property type="entry name" value="LEUCINE-SPECIFIC-BINDING PROTEIN"/>
    <property type="match status" value="1"/>
</dbReference>
<evidence type="ECO:0000256" key="1">
    <source>
        <dbReference type="ARBA" id="ARBA00010062"/>
    </source>
</evidence>
<dbReference type="Pfam" id="PF13458">
    <property type="entry name" value="Peripla_BP_6"/>
    <property type="match status" value="1"/>
</dbReference>
<name>A0ABR9EIS3_9GAMM</name>
<reference evidence="4 5" key="1">
    <citation type="submission" date="2015-03" db="EMBL/GenBank/DDBJ databases">
        <title>Genome sequence of Pseudoalteromonas aurantia.</title>
        <authorList>
            <person name="Xie B.-B."/>
            <person name="Rong J.-C."/>
            <person name="Qin Q.-L."/>
            <person name="Zhang Y.-Z."/>
        </authorList>
    </citation>
    <scope>NUCLEOTIDE SEQUENCE [LARGE SCALE GENOMIC DNA]</scope>
    <source>
        <strain evidence="4 5">208</strain>
    </source>
</reference>
<dbReference type="InterPro" id="IPR028081">
    <property type="entry name" value="Leu-bd"/>
</dbReference>
<keyword evidence="5" id="KW-1185">Reference proteome</keyword>
<evidence type="ECO:0000313" key="5">
    <source>
        <dbReference type="Proteomes" id="UP000615755"/>
    </source>
</evidence>
<dbReference type="CDD" id="cd19979">
    <property type="entry name" value="PBP1_ABC_ligand_binding-like"/>
    <property type="match status" value="1"/>
</dbReference>
<evidence type="ECO:0000259" key="3">
    <source>
        <dbReference type="Pfam" id="PF13458"/>
    </source>
</evidence>
<dbReference type="Gene3D" id="3.40.50.2300">
    <property type="match status" value="2"/>
</dbReference>
<dbReference type="InterPro" id="IPR028082">
    <property type="entry name" value="Peripla_BP_I"/>
</dbReference>
<evidence type="ECO:0000256" key="2">
    <source>
        <dbReference type="ARBA" id="ARBA00022729"/>
    </source>
</evidence>
<gene>
    <name evidence="4" type="primary">livK</name>
    <name evidence="4" type="ORF">PAUR_b1024</name>
</gene>
<proteinExistence type="inferred from homology"/>
<organism evidence="4 5">
    <name type="scientific">Pseudoalteromonas aurantia 208</name>
    <dbReference type="NCBI Taxonomy" id="1314867"/>
    <lineage>
        <taxon>Bacteria</taxon>
        <taxon>Pseudomonadati</taxon>
        <taxon>Pseudomonadota</taxon>
        <taxon>Gammaproteobacteria</taxon>
        <taxon>Alteromonadales</taxon>
        <taxon>Pseudoalteromonadaceae</taxon>
        <taxon>Pseudoalteromonas</taxon>
    </lineage>
</organism>